<name>A0A7W7YEZ5_9BACT</name>
<evidence type="ECO:0000313" key="2">
    <source>
        <dbReference type="Proteomes" id="UP000590740"/>
    </source>
</evidence>
<organism evidence="1 2">
    <name type="scientific">Prosthecobacter vanneervenii</name>
    <dbReference type="NCBI Taxonomy" id="48466"/>
    <lineage>
        <taxon>Bacteria</taxon>
        <taxon>Pseudomonadati</taxon>
        <taxon>Verrucomicrobiota</taxon>
        <taxon>Verrucomicrobiia</taxon>
        <taxon>Verrucomicrobiales</taxon>
        <taxon>Verrucomicrobiaceae</taxon>
        <taxon>Prosthecobacter</taxon>
    </lineage>
</organism>
<gene>
    <name evidence="1" type="ORF">HNQ65_004580</name>
</gene>
<dbReference type="Proteomes" id="UP000590740">
    <property type="component" value="Unassembled WGS sequence"/>
</dbReference>
<dbReference type="AlphaFoldDB" id="A0A7W7YEZ5"/>
<protein>
    <recommendedName>
        <fullName evidence="3">Toprim domain-containing protein</fullName>
    </recommendedName>
</protein>
<dbReference type="Gene3D" id="3.40.1360.10">
    <property type="match status" value="1"/>
</dbReference>
<evidence type="ECO:0000313" key="1">
    <source>
        <dbReference type="EMBL" id="MBB5034972.1"/>
    </source>
</evidence>
<dbReference type="EMBL" id="JACHIG010000012">
    <property type="protein sequence ID" value="MBB5034972.1"/>
    <property type="molecule type" value="Genomic_DNA"/>
</dbReference>
<keyword evidence="2" id="KW-1185">Reference proteome</keyword>
<proteinExistence type="predicted"/>
<evidence type="ECO:0008006" key="3">
    <source>
        <dbReference type="Google" id="ProtNLM"/>
    </source>
</evidence>
<reference evidence="1 2" key="1">
    <citation type="submission" date="2020-08" db="EMBL/GenBank/DDBJ databases">
        <title>Genomic Encyclopedia of Type Strains, Phase IV (KMG-IV): sequencing the most valuable type-strain genomes for metagenomic binning, comparative biology and taxonomic classification.</title>
        <authorList>
            <person name="Goeker M."/>
        </authorList>
    </citation>
    <scope>NUCLEOTIDE SEQUENCE [LARGE SCALE GENOMIC DNA]</scope>
    <source>
        <strain evidence="1 2">DSM 12252</strain>
    </source>
</reference>
<dbReference type="RefSeq" id="WP_184343289.1">
    <property type="nucleotide sequence ID" value="NZ_JACHIG010000012.1"/>
</dbReference>
<accession>A0A7W7YEZ5</accession>
<comment type="caution">
    <text evidence="1">The sequence shown here is derived from an EMBL/GenBank/DDBJ whole genome shotgun (WGS) entry which is preliminary data.</text>
</comment>
<sequence>MKSILERASAYLARMPVSVSGQGGHTAAFAAAVALVKGFGLSQEEALPLLLQWNHHCLPPWQESELRHKLRSAATTSGKADGYLLVDVPSAAITRRSTPPQAAVFRSTPDADEAARRAEKRLRWPTFYLPESNDLMDIEDQRGISVTALRHLVDRGLLKNAQCGQHYCYVLHEERFAQARRYDGQPFLTPDGRSLKTRNLPGSEGVFFGRSLLRDAPNVLLVEGVIGLAEAATVFCFLGSMHHWTVLAATSASSRFARDPALLQALAGRHVRILPDADEAGLNAAASWLTDLRSAGARADVMELPPGHKDLGDLIFDLKENRETLTTLFQ</sequence>